<dbReference type="EMBL" id="MAEI02000001">
    <property type="protein sequence ID" value="MEO1781492.1"/>
    <property type="molecule type" value="Genomic_DNA"/>
</dbReference>
<proteinExistence type="predicted"/>
<evidence type="ECO:0000313" key="2">
    <source>
        <dbReference type="EMBL" id="MEO1781492.1"/>
    </source>
</evidence>
<comment type="caution">
    <text evidence="2">The sequence shown here is derived from an EMBL/GenBank/DDBJ whole genome shotgun (WGS) entry which is preliminary data.</text>
</comment>
<feature type="signal peptide" evidence="1">
    <location>
        <begin position="1"/>
        <end position="19"/>
    </location>
</feature>
<evidence type="ECO:0000256" key="1">
    <source>
        <dbReference type="SAM" id="SignalP"/>
    </source>
</evidence>
<protein>
    <submittedName>
        <fullName evidence="2">Uncharacterized protein</fullName>
    </submittedName>
</protein>
<evidence type="ECO:0000313" key="3">
    <source>
        <dbReference type="Proteomes" id="UP001429357"/>
    </source>
</evidence>
<sequence length="42" mass="4225">MSVLFCQVKCVATCAVACAADTVSPIADVLGFAAGEGRFMNG</sequence>
<dbReference type="Proteomes" id="UP001429357">
    <property type="component" value="Unassembled WGS sequence"/>
</dbReference>
<keyword evidence="3" id="KW-1185">Reference proteome</keyword>
<keyword evidence="1" id="KW-0732">Signal</keyword>
<feature type="chain" id="PRO_5045885896" evidence="1">
    <location>
        <begin position="20"/>
        <end position="42"/>
    </location>
</feature>
<name>A0ABV0F0H9_9ENTE</name>
<dbReference type="NCBIfam" id="NF037972">
    <property type="entry name" value="HuaA_fam_RiPP"/>
    <property type="match status" value="1"/>
</dbReference>
<reference evidence="3" key="1">
    <citation type="submission" date="2016-06" db="EMBL/GenBank/DDBJ databases">
        <title>Four novel species of enterococci isolated from chicken manure.</title>
        <authorList>
            <person name="Van Tyne D."/>
        </authorList>
    </citation>
    <scope>NUCLEOTIDE SEQUENCE [LARGE SCALE GENOMIC DNA]</scope>
    <source>
        <strain evidence="3">JM9A</strain>
    </source>
</reference>
<organism evidence="2 3">
    <name type="scientific">Enterococcus diestrammenae</name>
    <dbReference type="NCBI Taxonomy" id="1155073"/>
    <lineage>
        <taxon>Bacteria</taxon>
        <taxon>Bacillati</taxon>
        <taxon>Bacillota</taxon>
        <taxon>Bacilli</taxon>
        <taxon>Lactobacillales</taxon>
        <taxon>Enterococcaceae</taxon>
        <taxon>Enterococcus</taxon>
    </lineage>
</organism>
<accession>A0ABV0F0H9</accession>
<dbReference type="RefSeq" id="WP_161870185.1">
    <property type="nucleotide sequence ID" value="NZ_MAEI02000001.1"/>
</dbReference>
<reference evidence="2 3" key="2">
    <citation type="submission" date="2024-02" db="EMBL/GenBank/DDBJ databases">
        <title>The Genome Sequence of Enterococcus diestrammenae JM9A.</title>
        <authorList>
            <person name="Earl A."/>
            <person name="Manson A."/>
            <person name="Gilmore M."/>
            <person name="Sanders J."/>
            <person name="Shea T."/>
            <person name="Howe W."/>
            <person name="Livny J."/>
            <person name="Cuomo C."/>
            <person name="Neafsey D."/>
            <person name="Birren B."/>
        </authorList>
    </citation>
    <scope>NUCLEOTIDE SEQUENCE [LARGE SCALE GENOMIC DNA]</scope>
    <source>
        <strain evidence="2 3">JM9A</strain>
    </source>
</reference>
<gene>
    <name evidence="2" type="ORF">BAU18_001077</name>
</gene>